<gene>
    <name evidence="13" type="primary">recN</name>
    <name evidence="12" type="ORF">ADH66_10300</name>
    <name evidence="13" type="ORF">I5Q82_00620</name>
</gene>
<dbReference type="InterPro" id="IPR003593">
    <property type="entry name" value="AAA+_ATPase"/>
</dbReference>
<evidence type="ECO:0000256" key="3">
    <source>
        <dbReference type="ARBA" id="ARBA00021315"/>
    </source>
</evidence>
<evidence type="ECO:0000256" key="4">
    <source>
        <dbReference type="ARBA" id="ARBA00022741"/>
    </source>
</evidence>
<feature type="coiled-coil region" evidence="10">
    <location>
        <begin position="150"/>
        <end position="187"/>
    </location>
</feature>
<proteinExistence type="inferred from homology"/>
<dbReference type="GO" id="GO:0005524">
    <property type="term" value="F:ATP binding"/>
    <property type="evidence" value="ECO:0007669"/>
    <property type="project" value="UniProtKB-KW"/>
</dbReference>
<comment type="function">
    <text evidence="1 9">May be involved in recombinational repair of damaged DNA.</text>
</comment>
<keyword evidence="5 9" id="KW-0227">DNA damage</keyword>
<dbReference type="AlphaFoldDB" id="A0A1Z2XRD7"/>
<evidence type="ECO:0000313" key="14">
    <source>
        <dbReference type="Proteomes" id="UP000196710"/>
    </source>
</evidence>
<dbReference type="Gene3D" id="3.40.50.300">
    <property type="entry name" value="P-loop containing nucleotide triphosphate hydrolases"/>
    <property type="match status" value="2"/>
</dbReference>
<evidence type="ECO:0000256" key="8">
    <source>
        <dbReference type="ARBA" id="ARBA00033408"/>
    </source>
</evidence>
<feature type="coiled-coil region" evidence="10">
    <location>
        <begin position="336"/>
        <end position="367"/>
    </location>
</feature>
<dbReference type="Pfam" id="PF02463">
    <property type="entry name" value="SMC_N"/>
    <property type="match status" value="1"/>
</dbReference>
<dbReference type="Proteomes" id="UP000596035">
    <property type="component" value="Chromosome"/>
</dbReference>
<keyword evidence="10" id="KW-0175">Coiled coil</keyword>
<dbReference type="SUPFAM" id="SSF52540">
    <property type="entry name" value="P-loop containing nucleoside triphosphate hydrolases"/>
    <property type="match status" value="1"/>
</dbReference>
<dbReference type="GO" id="GO:0006281">
    <property type="term" value="P:DNA repair"/>
    <property type="evidence" value="ECO:0007669"/>
    <property type="project" value="UniProtKB-KW"/>
</dbReference>
<evidence type="ECO:0000313" key="13">
    <source>
        <dbReference type="EMBL" id="QQR30286.1"/>
    </source>
</evidence>
<name>A0A1Z2XRD7_9FIRM</name>
<protein>
    <recommendedName>
        <fullName evidence="3 9">DNA repair protein RecN</fullName>
    </recommendedName>
    <alternativeName>
        <fullName evidence="8 9">Recombination protein N</fullName>
    </alternativeName>
</protein>
<dbReference type="EMBL" id="CP065321">
    <property type="protein sequence ID" value="QQR30286.1"/>
    <property type="molecule type" value="Genomic_DNA"/>
</dbReference>
<dbReference type="InterPro" id="IPR003395">
    <property type="entry name" value="RecF/RecN/SMC_N"/>
</dbReference>
<dbReference type="PIRSF" id="PIRSF003128">
    <property type="entry name" value="RecN"/>
    <property type="match status" value="1"/>
</dbReference>
<dbReference type="GO" id="GO:0043590">
    <property type="term" value="C:bacterial nucleoid"/>
    <property type="evidence" value="ECO:0007669"/>
    <property type="project" value="TreeGrafter"/>
</dbReference>
<dbReference type="SMART" id="SM00382">
    <property type="entry name" value="AAA"/>
    <property type="match status" value="1"/>
</dbReference>
<feature type="domain" description="AAA+ ATPase" evidence="11">
    <location>
        <begin position="21"/>
        <end position="511"/>
    </location>
</feature>
<evidence type="ECO:0000313" key="12">
    <source>
        <dbReference type="EMBL" id="ASB41005.1"/>
    </source>
</evidence>
<dbReference type="GO" id="GO:0006310">
    <property type="term" value="P:DNA recombination"/>
    <property type="evidence" value="ECO:0007669"/>
    <property type="project" value="InterPro"/>
</dbReference>
<dbReference type="PANTHER" id="PTHR11059:SF0">
    <property type="entry name" value="DNA REPAIR PROTEIN RECN"/>
    <property type="match status" value="1"/>
</dbReference>
<reference evidence="12" key="1">
    <citation type="journal article" date="2017" name="Genome Announc.">
        <title>High-Quality Whole-Genome Sequences of the Oligo-Mouse-Microbiota Bacterial Community.</title>
        <authorList>
            <person name="Garzetti D."/>
            <person name="Brugiroux S."/>
            <person name="Bunk B."/>
            <person name="Pukall R."/>
            <person name="McCoy K.D."/>
            <person name="Macpherson A.J."/>
            <person name="Stecher B."/>
        </authorList>
    </citation>
    <scope>NUCLEOTIDE SEQUENCE</scope>
    <source>
        <strain evidence="12">KB18</strain>
    </source>
</reference>
<keyword evidence="6" id="KW-0067">ATP-binding</keyword>
<dbReference type="KEGG" id="amur:ADH66_10300"/>
<evidence type="ECO:0000313" key="15">
    <source>
        <dbReference type="Proteomes" id="UP000596035"/>
    </source>
</evidence>
<evidence type="ECO:0000259" key="11">
    <source>
        <dbReference type="SMART" id="SM00382"/>
    </source>
</evidence>
<accession>A0A1Z2XRD7</accession>
<evidence type="ECO:0000256" key="9">
    <source>
        <dbReference type="PIRNR" id="PIRNR003128"/>
    </source>
</evidence>
<evidence type="ECO:0000256" key="6">
    <source>
        <dbReference type="ARBA" id="ARBA00022840"/>
    </source>
</evidence>
<dbReference type="FunFam" id="3.40.50.300:FF:000319">
    <property type="entry name" value="DNA repair protein RecN"/>
    <property type="match status" value="1"/>
</dbReference>
<dbReference type="FunFam" id="3.40.50.300:FF:000356">
    <property type="entry name" value="DNA repair protein RecN"/>
    <property type="match status" value="1"/>
</dbReference>
<dbReference type="PANTHER" id="PTHR11059">
    <property type="entry name" value="DNA REPAIR PROTEIN RECN"/>
    <property type="match status" value="1"/>
</dbReference>
<sequence length="552" mass="61213">MLSELFINNIAVIERASIDLEPGFTVLTGETGAGKSMIIDALHAVLGERTSKELVRTGESSASVSAMFTGLSEDVLAILDGMSVPREEDGSLLVQRDIKLEGKSACKLNGAPATVSMLKSIAPRLVGIHGQHESYELLSPELHMTYIDSFGKLETLLEKYRQSYKRLRELQRQLRDLNTDENEKSRRRDLLRYQIEELEGANITPGERESLAESRDIARNSEHISSAIEMVKGLLSGDEERSGILSDVSAAAGELERVAGYMSQLEEPVQKLREAGFLLEDAEVALQSLSVDFDPAALDEIEGRLDLLYRLGLKYGESEEQMLQYLADCREELHKIEFSDEEKERLGAEYEQEKQKAIALAKELSAKRRAAGERFTKQVKAELAFLNMPGVEFITQIERVPLTPTGCDKLQFLVSANKGEPPKPLSKIASGGELSRIMLAVKTVLSGRDKIDTLIFDEVDAGVSGAAANRIGEKLRQVSENRQVLCITHLAQIAAMADHHLRISKHVEKGRTYTQVEPLDLEGRKRELARIIGGEEITQLQLDMAGEMLKRA</sequence>
<dbReference type="EMBL" id="CP021422">
    <property type="protein sequence ID" value="ASB41005.1"/>
    <property type="molecule type" value="Genomic_DNA"/>
</dbReference>
<dbReference type="NCBIfam" id="TIGR00634">
    <property type="entry name" value="recN"/>
    <property type="match status" value="1"/>
</dbReference>
<dbReference type="Proteomes" id="UP000196710">
    <property type="component" value="Chromosome"/>
</dbReference>
<dbReference type="InterPro" id="IPR004604">
    <property type="entry name" value="DNA_recomb/repair_RecN"/>
</dbReference>
<keyword evidence="7 9" id="KW-0234">DNA repair</keyword>
<keyword evidence="4" id="KW-0547">Nucleotide-binding</keyword>
<dbReference type="InterPro" id="IPR027417">
    <property type="entry name" value="P-loop_NTPase"/>
</dbReference>
<keyword evidence="14" id="KW-1185">Reference proteome</keyword>
<evidence type="ECO:0000256" key="1">
    <source>
        <dbReference type="ARBA" id="ARBA00003618"/>
    </source>
</evidence>
<evidence type="ECO:0000256" key="2">
    <source>
        <dbReference type="ARBA" id="ARBA00009441"/>
    </source>
</evidence>
<reference evidence="13 15" key="3">
    <citation type="submission" date="2020-11" db="EMBL/GenBank/DDBJ databases">
        <title>Closed and high quality bacterial genomes of the OMM12 community.</title>
        <authorList>
            <person name="Marbouty M."/>
            <person name="Lamy-Besnier Q."/>
            <person name="Debarbieux L."/>
            <person name="Koszul R."/>
        </authorList>
    </citation>
    <scope>NUCLEOTIDE SEQUENCE [LARGE SCALE GENOMIC DNA]</scope>
    <source>
        <strain evidence="13 15">KB18</strain>
    </source>
</reference>
<evidence type="ECO:0000256" key="5">
    <source>
        <dbReference type="ARBA" id="ARBA00022763"/>
    </source>
</evidence>
<dbReference type="CDD" id="cd03241">
    <property type="entry name" value="ABC_RecN"/>
    <property type="match status" value="2"/>
</dbReference>
<dbReference type="RefSeq" id="WP_066541138.1">
    <property type="nucleotide sequence ID" value="NZ_CP021422.1"/>
</dbReference>
<comment type="similarity">
    <text evidence="2 9">Belongs to the RecN family.</text>
</comment>
<dbReference type="GO" id="GO:0009432">
    <property type="term" value="P:SOS response"/>
    <property type="evidence" value="ECO:0007669"/>
    <property type="project" value="TreeGrafter"/>
</dbReference>
<reference evidence="14" key="2">
    <citation type="submission" date="2017-05" db="EMBL/GenBank/DDBJ databases">
        <title>Improved OligoMM genomes.</title>
        <authorList>
            <person name="Garzetti D."/>
        </authorList>
    </citation>
    <scope>NUCLEOTIDE SEQUENCE [LARGE SCALE GENOMIC DNA]</scope>
    <source>
        <strain evidence="14">KB18</strain>
    </source>
</reference>
<evidence type="ECO:0000256" key="10">
    <source>
        <dbReference type="SAM" id="Coils"/>
    </source>
</evidence>
<evidence type="ECO:0000256" key="7">
    <source>
        <dbReference type="ARBA" id="ARBA00023204"/>
    </source>
</evidence>
<organism evidence="13 15">
    <name type="scientific">Acutalibacter muris</name>
    <dbReference type="NCBI Taxonomy" id="1796620"/>
    <lineage>
        <taxon>Bacteria</taxon>
        <taxon>Bacillati</taxon>
        <taxon>Bacillota</taxon>
        <taxon>Clostridia</taxon>
        <taxon>Eubacteriales</taxon>
        <taxon>Acutalibacteraceae</taxon>
        <taxon>Acutalibacter</taxon>
    </lineage>
</organism>